<gene>
    <name evidence="1" type="ORF">AAF712_005613</name>
</gene>
<evidence type="ECO:0000313" key="2">
    <source>
        <dbReference type="Proteomes" id="UP001437256"/>
    </source>
</evidence>
<name>A0ABR3A1Y4_9AGAR</name>
<sequence length="235" mass="26953">MASAPSSPVVPSMPPSAETSVLSLKNENAFNPLNEEDQVRCSHCDTPTDILFMSSDGVLLGAHFRDLAHYTGVLGWCADYHLRYGMRIINIVELTSEVLDLLLSFTHPYLTKTDSKTPLRSLPFEKLIVFAHAAEKYQVWLGVHMAKWLVECVFFVPFVRSSMLTFGVLLYRDYVQYYPIETFHYYVAHYRAFDPRYPVIPRAISRLPGSRMEEIKSQSFPLYCYWKDLSAFGSI</sequence>
<accession>A0ABR3A1Y4</accession>
<organism evidence="1 2">
    <name type="scientific">Marasmius tenuissimus</name>
    <dbReference type="NCBI Taxonomy" id="585030"/>
    <lineage>
        <taxon>Eukaryota</taxon>
        <taxon>Fungi</taxon>
        <taxon>Dikarya</taxon>
        <taxon>Basidiomycota</taxon>
        <taxon>Agaricomycotina</taxon>
        <taxon>Agaricomycetes</taxon>
        <taxon>Agaricomycetidae</taxon>
        <taxon>Agaricales</taxon>
        <taxon>Marasmiineae</taxon>
        <taxon>Marasmiaceae</taxon>
        <taxon>Marasmius</taxon>
    </lineage>
</organism>
<protein>
    <submittedName>
        <fullName evidence="1">Uncharacterized protein</fullName>
    </submittedName>
</protein>
<proteinExistence type="predicted"/>
<dbReference type="Proteomes" id="UP001437256">
    <property type="component" value="Unassembled WGS sequence"/>
</dbReference>
<evidence type="ECO:0000313" key="1">
    <source>
        <dbReference type="EMBL" id="KAL0067384.1"/>
    </source>
</evidence>
<keyword evidence="2" id="KW-1185">Reference proteome</keyword>
<dbReference type="EMBL" id="JBBXMP010000026">
    <property type="protein sequence ID" value="KAL0067384.1"/>
    <property type="molecule type" value="Genomic_DNA"/>
</dbReference>
<reference evidence="1 2" key="1">
    <citation type="submission" date="2024-05" db="EMBL/GenBank/DDBJ databases">
        <title>A draft genome resource for the thread blight pathogen Marasmius tenuissimus strain MS-2.</title>
        <authorList>
            <person name="Yulfo-Soto G.E."/>
            <person name="Baruah I.K."/>
            <person name="Amoako-Attah I."/>
            <person name="Bukari Y."/>
            <person name="Meinhardt L.W."/>
            <person name="Bailey B.A."/>
            <person name="Cohen S.P."/>
        </authorList>
    </citation>
    <scope>NUCLEOTIDE SEQUENCE [LARGE SCALE GENOMIC DNA]</scope>
    <source>
        <strain evidence="1 2">MS-2</strain>
    </source>
</reference>
<comment type="caution">
    <text evidence="1">The sequence shown here is derived from an EMBL/GenBank/DDBJ whole genome shotgun (WGS) entry which is preliminary data.</text>
</comment>